<feature type="domain" description="HTH IS21-type" evidence="2">
    <location>
        <begin position="221"/>
        <end position="283"/>
    </location>
</feature>
<evidence type="ECO:0000256" key="1">
    <source>
        <dbReference type="SAM" id="MobiDB-lite"/>
    </source>
</evidence>
<dbReference type="EMBL" id="JACHIU010000001">
    <property type="protein sequence ID" value="MBB6471407.1"/>
    <property type="molecule type" value="Genomic_DNA"/>
</dbReference>
<evidence type="ECO:0000313" key="4">
    <source>
        <dbReference type="Proteomes" id="UP000555564"/>
    </source>
</evidence>
<reference evidence="3 4" key="1">
    <citation type="submission" date="2020-08" db="EMBL/GenBank/DDBJ databases">
        <title>Sequencing the genomes of 1000 actinobacteria strains.</title>
        <authorList>
            <person name="Klenk H.-P."/>
        </authorList>
    </citation>
    <scope>NUCLEOTIDE SEQUENCE [LARGE SCALE GENOMIC DNA]</scope>
    <source>
        <strain evidence="3 4">DSM 44936</strain>
    </source>
</reference>
<protein>
    <submittedName>
        <fullName evidence="3">Transposase</fullName>
    </submittedName>
</protein>
<dbReference type="PANTHER" id="PTHR33498:SF1">
    <property type="entry name" value="TRANSPOSASE FOR INSERTION SEQUENCE ELEMENT IS1557"/>
    <property type="match status" value="1"/>
</dbReference>
<dbReference type="InterPro" id="IPR002560">
    <property type="entry name" value="Transposase_DDE"/>
</dbReference>
<evidence type="ECO:0000313" key="3">
    <source>
        <dbReference type="EMBL" id="MBB6471407.1"/>
    </source>
</evidence>
<dbReference type="PROSITE" id="PS50531">
    <property type="entry name" value="HTH_IS21"/>
    <property type="match status" value="1"/>
</dbReference>
<dbReference type="InterPro" id="IPR017894">
    <property type="entry name" value="HTH_IS21_transposase_type"/>
</dbReference>
<proteinExistence type="predicted"/>
<dbReference type="GO" id="GO:0003677">
    <property type="term" value="F:DNA binding"/>
    <property type="evidence" value="ECO:0007669"/>
    <property type="project" value="InterPro"/>
</dbReference>
<dbReference type="NCBIfam" id="NF033550">
    <property type="entry name" value="transpos_ISL3"/>
    <property type="match status" value="1"/>
</dbReference>
<dbReference type="GO" id="GO:0000150">
    <property type="term" value="F:DNA strand exchange activity"/>
    <property type="evidence" value="ECO:0007669"/>
    <property type="project" value="InterPro"/>
</dbReference>
<dbReference type="InterPro" id="IPR006120">
    <property type="entry name" value="Resolvase_HTH_dom"/>
</dbReference>
<evidence type="ECO:0000259" key="2">
    <source>
        <dbReference type="PROSITE" id="PS50531"/>
    </source>
</evidence>
<dbReference type="Pfam" id="PF02796">
    <property type="entry name" value="HTH_7"/>
    <property type="match status" value="1"/>
</dbReference>
<gene>
    <name evidence="3" type="ORF">BJ992_000838</name>
</gene>
<sequence>MIELEVRRFVCVNPSCGRKIFAEQVPEVTYRHGRRSLPLTMALASIALALAGRAGARLARVLGSPASRTTLLRVIRALPEPPVTAPVVLGVDDFSLRRGKVYGTVLVDMMTRRPIELLIGRDAHTLATWLTAHPGVEVICRDRASSYAEAARSAAPHAVQVADRWHVWHNLIEAVEKCVIQHRACLPEPSSATANDPQRPPAPAGGDELQMQTRLNTRIRERYALVQELLAQGHGIKPIARRLGLARGTVQRYARAATVDDKLTQAARPSNLDNFKPYLHERFTAGVTRPIRLFEEIHAQGYNGSYHNVRDYVRRLRTWARHHPASAPPPPVHTVVTWITTHPDNLTPDHQQALGQILSRCPELTALTGHVRRFAIMMSKRNGTQLTHWLTQAANSDLPGLNSFIRGIERDHAAVTAGLTLPWSSGPVEGHVNRIKMLKRQMFGRANFDLLRRRVLSST</sequence>
<dbReference type="Pfam" id="PF01610">
    <property type="entry name" value="DDE_Tnp_ISL3"/>
    <property type="match status" value="2"/>
</dbReference>
<keyword evidence="4" id="KW-1185">Reference proteome</keyword>
<accession>A0A7X0M4Q5</accession>
<dbReference type="InterPro" id="IPR047951">
    <property type="entry name" value="Transpos_ISL3"/>
</dbReference>
<dbReference type="PANTHER" id="PTHR33498">
    <property type="entry name" value="TRANSPOSASE FOR INSERTION SEQUENCE ELEMENT IS1557"/>
    <property type="match status" value="1"/>
</dbReference>
<dbReference type="Proteomes" id="UP000555564">
    <property type="component" value="Unassembled WGS sequence"/>
</dbReference>
<name>A0A7X0M4Q5_9ACTN</name>
<feature type="region of interest" description="Disordered" evidence="1">
    <location>
        <begin position="188"/>
        <end position="208"/>
    </location>
</feature>
<comment type="caution">
    <text evidence="3">The sequence shown here is derived from an EMBL/GenBank/DDBJ whole genome shotgun (WGS) entry which is preliminary data.</text>
</comment>
<dbReference type="AlphaFoldDB" id="A0A7X0M4Q5"/>
<organism evidence="3 4">
    <name type="scientific">Sphaerisporangium rubeum</name>
    <dbReference type="NCBI Taxonomy" id="321317"/>
    <lineage>
        <taxon>Bacteria</taxon>
        <taxon>Bacillati</taxon>
        <taxon>Actinomycetota</taxon>
        <taxon>Actinomycetes</taxon>
        <taxon>Streptosporangiales</taxon>
        <taxon>Streptosporangiaceae</taxon>
        <taxon>Sphaerisporangium</taxon>
    </lineage>
</organism>